<evidence type="ECO:0000313" key="3">
    <source>
        <dbReference type="Proteomes" id="UP001165584"/>
    </source>
</evidence>
<dbReference type="Proteomes" id="UP001165584">
    <property type="component" value="Unassembled WGS sequence"/>
</dbReference>
<gene>
    <name evidence="2" type="ORF">N1027_05445</name>
</gene>
<dbReference type="InterPro" id="IPR012349">
    <property type="entry name" value="Split_barrel_FMN-bd"/>
</dbReference>
<dbReference type="PANTHER" id="PTHR42815:SF2">
    <property type="entry name" value="FAD-BINDING, PUTATIVE (AFU_ORTHOLOGUE AFUA_6G07600)-RELATED"/>
    <property type="match status" value="1"/>
</dbReference>
<dbReference type="InterPro" id="IPR011576">
    <property type="entry name" value="Pyridox_Oxase_N"/>
</dbReference>
<dbReference type="Gene3D" id="2.30.110.10">
    <property type="entry name" value="Electron Transport, Fmn-binding Protein, Chain A"/>
    <property type="match status" value="1"/>
</dbReference>
<dbReference type="EMBL" id="JANLCM010000001">
    <property type="protein sequence ID" value="MCS5717579.1"/>
    <property type="molecule type" value="Genomic_DNA"/>
</dbReference>
<keyword evidence="3" id="KW-1185">Reference proteome</keyword>
<evidence type="ECO:0000259" key="1">
    <source>
        <dbReference type="Pfam" id="PF01243"/>
    </source>
</evidence>
<dbReference type="RefSeq" id="WP_259505967.1">
    <property type="nucleotide sequence ID" value="NZ_JANLCM010000001.1"/>
</dbReference>
<evidence type="ECO:0000313" key="2">
    <source>
        <dbReference type="EMBL" id="MCS5717579.1"/>
    </source>
</evidence>
<accession>A0ABT2GMX8</accession>
<dbReference type="PANTHER" id="PTHR42815">
    <property type="entry name" value="FAD-BINDING, PUTATIVE (AFU_ORTHOLOGUE AFUA_6G07600)-RELATED"/>
    <property type="match status" value="1"/>
</dbReference>
<protein>
    <submittedName>
        <fullName evidence="2">Pyridoxamine 5'-phosphate oxidase family protein</fullName>
    </submittedName>
</protein>
<proteinExistence type="predicted"/>
<feature type="domain" description="Pyridoxamine 5'-phosphate oxidase N-terminal" evidence="1">
    <location>
        <begin position="44"/>
        <end position="142"/>
    </location>
</feature>
<organism evidence="2 3">
    <name type="scientific">Herbiconiux aconitum</name>
    <dbReference type="NCBI Taxonomy" id="2970913"/>
    <lineage>
        <taxon>Bacteria</taxon>
        <taxon>Bacillati</taxon>
        <taxon>Actinomycetota</taxon>
        <taxon>Actinomycetes</taxon>
        <taxon>Micrococcales</taxon>
        <taxon>Microbacteriaceae</taxon>
        <taxon>Herbiconiux</taxon>
    </lineage>
</organism>
<name>A0ABT2GMX8_9MICO</name>
<reference evidence="2" key="1">
    <citation type="submission" date="2022-08" db="EMBL/GenBank/DDBJ databases">
        <authorList>
            <person name="Deng Y."/>
            <person name="Han X.-F."/>
            <person name="Zhang Y.-Q."/>
        </authorList>
    </citation>
    <scope>NUCLEOTIDE SEQUENCE</scope>
    <source>
        <strain evidence="2">CPCC 205763</strain>
    </source>
</reference>
<comment type="caution">
    <text evidence="2">The sequence shown here is derived from an EMBL/GenBank/DDBJ whole genome shotgun (WGS) entry which is preliminary data.</text>
</comment>
<sequence length="212" mass="23313">MSKHYGSIAFTDSVRAIQSERGSGAFYGARADKGLADPGADPLTAAERDYLAEQDGFYLASVSATGWPYVQYRGGPPGFIRTIDENTIGWADFRGNLQYVSAGNVTDDDRVAIIVLDYARRQRLKIFGRARIVTVDENPELMAALDDHDYEAVVERGILISVEAYDWNCPQHITPRFTELQVNTAVEPLRARIAALEAENAALRGASKMPPS</sequence>
<dbReference type="Pfam" id="PF01243">
    <property type="entry name" value="PNPOx_N"/>
    <property type="match status" value="1"/>
</dbReference>
<dbReference type="SUPFAM" id="SSF50475">
    <property type="entry name" value="FMN-binding split barrel"/>
    <property type="match status" value="1"/>
</dbReference>